<evidence type="ECO:0000313" key="3">
    <source>
        <dbReference type="EMBL" id="QES23623.1"/>
    </source>
</evidence>
<dbReference type="EMBL" id="CP029194">
    <property type="protein sequence ID" value="QES23623.1"/>
    <property type="molecule type" value="Genomic_DNA"/>
</dbReference>
<feature type="domain" description="AB hydrolase-1" evidence="2">
    <location>
        <begin position="45"/>
        <end position="172"/>
    </location>
</feature>
<dbReference type="AlphaFoldDB" id="A0A5P2AZE6"/>
<dbReference type="InterPro" id="IPR000639">
    <property type="entry name" value="Epox_hydrolase-like"/>
</dbReference>
<accession>A0A5P2AZE6</accession>
<organism evidence="3 4">
    <name type="scientific">Streptomyces venezuelae</name>
    <dbReference type="NCBI Taxonomy" id="54571"/>
    <lineage>
        <taxon>Bacteria</taxon>
        <taxon>Bacillati</taxon>
        <taxon>Actinomycetota</taxon>
        <taxon>Actinomycetes</taxon>
        <taxon>Kitasatosporales</taxon>
        <taxon>Streptomycetaceae</taxon>
        <taxon>Streptomyces</taxon>
    </lineage>
</organism>
<evidence type="ECO:0000313" key="4">
    <source>
        <dbReference type="Proteomes" id="UP000324106"/>
    </source>
</evidence>
<dbReference type="PRINTS" id="PR00412">
    <property type="entry name" value="EPOXHYDRLASE"/>
</dbReference>
<dbReference type="PRINTS" id="PR00111">
    <property type="entry name" value="ABHYDROLASE"/>
</dbReference>
<dbReference type="Pfam" id="PF00561">
    <property type="entry name" value="Abhydrolase_1"/>
    <property type="match status" value="1"/>
</dbReference>
<dbReference type="SUPFAM" id="SSF53474">
    <property type="entry name" value="alpha/beta-Hydrolases"/>
    <property type="match status" value="1"/>
</dbReference>
<dbReference type="PANTHER" id="PTHR43194">
    <property type="entry name" value="HYDROLASE ALPHA/BETA FOLD FAMILY"/>
    <property type="match status" value="1"/>
</dbReference>
<dbReference type="GO" id="GO:0016787">
    <property type="term" value="F:hydrolase activity"/>
    <property type="evidence" value="ECO:0007669"/>
    <property type="project" value="UniProtKB-KW"/>
</dbReference>
<protein>
    <submittedName>
        <fullName evidence="3">Alpha/beta hydrolase</fullName>
    </submittedName>
</protein>
<sequence length="329" mass="35762">MRLSSPPPPVGSQPLQRPEVVRRHRWDGLRCESRLVRAAAPRLGPVLLIGGAFQSKETWGRCEKLFLANMDVFTVDPPGWGAADPLPPGKRVDVLADAVCHILDESGLRQVNVVGGSYGSAIAYRIAQRHPDRVGRMVLVGTMAAIPEHSRQAMHRALAFLDAGRMDEYARAAVDIMMNPGRLDGITNGARVRRFLLRRLAALSEAEVVQVSTNTLRLLRHAELDTSVPVSAPTLTVTGEHDAFTTPAQCRRMALACGTGWFAEVAESDHMLFLERPAEITDLVTRFLSDEPLHGLPYCTRVEQLPSSPFPGPRAVGPVPGGGPGRMPA</sequence>
<dbReference type="Proteomes" id="UP000324106">
    <property type="component" value="Chromosome"/>
</dbReference>
<dbReference type="Gene3D" id="3.40.50.1820">
    <property type="entry name" value="alpha/beta hydrolase"/>
    <property type="match status" value="1"/>
</dbReference>
<dbReference type="InterPro" id="IPR050228">
    <property type="entry name" value="Carboxylesterase_BioH"/>
</dbReference>
<keyword evidence="3" id="KW-0378">Hydrolase</keyword>
<dbReference type="OrthoDB" id="3601922at2"/>
<proteinExistence type="predicted"/>
<dbReference type="InterPro" id="IPR029058">
    <property type="entry name" value="AB_hydrolase_fold"/>
</dbReference>
<reference evidence="3 4" key="1">
    <citation type="submission" date="2018-05" db="EMBL/GenBank/DDBJ databases">
        <title>Streptomyces venezuelae.</title>
        <authorList>
            <person name="Kim W."/>
            <person name="Lee N."/>
            <person name="Cho B.-K."/>
        </authorList>
    </citation>
    <scope>NUCLEOTIDE SEQUENCE [LARGE SCALE GENOMIC DNA]</scope>
    <source>
        <strain evidence="3 4">ATCC 15068</strain>
    </source>
</reference>
<evidence type="ECO:0000259" key="2">
    <source>
        <dbReference type="Pfam" id="PF00561"/>
    </source>
</evidence>
<evidence type="ECO:0000256" key="1">
    <source>
        <dbReference type="SAM" id="MobiDB-lite"/>
    </source>
</evidence>
<feature type="compositionally biased region" description="Gly residues" evidence="1">
    <location>
        <begin position="319"/>
        <end position="329"/>
    </location>
</feature>
<name>A0A5P2AZE6_STRVZ</name>
<dbReference type="InterPro" id="IPR000073">
    <property type="entry name" value="AB_hydrolase_1"/>
</dbReference>
<gene>
    <name evidence="3" type="ORF">DEJ46_34600</name>
</gene>
<feature type="region of interest" description="Disordered" evidence="1">
    <location>
        <begin position="307"/>
        <end position="329"/>
    </location>
</feature>
<dbReference type="PANTHER" id="PTHR43194:SF2">
    <property type="entry name" value="PEROXISOMAL MEMBRANE PROTEIN LPX1"/>
    <property type="match status" value="1"/>
</dbReference>